<protein>
    <submittedName>
        <fullName evidence="1">Uncharacterized protein</fullName>
    </submittedName>
</protein>
<dbReference type="EMBL" id="LR134289">
    <property type="protein sequence ID" value="VEE05799.1"/>
    <property type="molecule type" value="Genomic_DNA"/>
</dbReference>
<sequence>MKKINLAITLILFGTIINAQILVSKDLDYAIGKALQKKH</sequence>
<accession>A0A448AZS2</accession>
<dbReference type="AlphaFoldDB" id="A0A448AZS2"/>
<proteinExistence type="predicted"/>
<dbReference type="Proteomes" id="UP000279227">
    <property type="component" value="Chromosome"/>
</dbReference>
<reference evidence="1 2" key="1">
    <citation type="submission" date="2018-12" db="EMBL/GenBank/DDBJ databases">
        <authorList>
            <consortium name="Pathogen Informatics"/>
        </authorList>
    </citation>
    <scope>NUCLEOTIDE SEQUENCE [LARGE SCALE GENOMIC DNA]</scope>
    <source>
        <strain evidence="1 2">NCTC11432</strain>
    </source>
</reference>
<organism evidence="1 2">
    <name type="scientific">Chryseobacterium gleum</name>
    <name type="common">Flavobacterium gleum</name>
    <dbReference type="NCBI Taxonomy" id="250"/>
    <lineage>
        <taxon>Bacteria</taxon>
        <taxon>Pseudomonadati</taxon>
        <taxon>Bacteroidota</taxon>
        <taxon>Flavobacteriia</taxon>
        <taxon>Flavobacteriales</taxon>
        <taxon>Weeksellaceae</taxon>
        <taxon>Chryseobacterium group</taxon>
        <taxon>Chryseobacterium</taxon>
    </lineage>
</organism>
<dbReference type="KEGG" id="cgle:NCTC11432_01319"/>
<evidence type="ECO:0000313" key="1">
    <source>
        <dbReference type="EMBL" id="VEE05799.1"/>
    </source>
</evidence>
<gene>
    <name evidence="1" type="ORF">NCTC11432_01319</name>
</gene>
<name>A0A448AZS2_CHRGE</name>
<evidence type="ECO:0000313" key="2">
    <source>
        <dbReference type="Proteomes" id="UP000279227"/>
    </source>
</evidence>